<evidence type="ECO:0000313" key="3">
    <source>
        <dbReference type="EMBL" id="SVD59503.1"/>
    </source>
</evidence>
<dbReference type="Pfam" id="PF07635">
    <property type="entry name" value="PSCyt1"/>
    <property type="match status" value="1"/>
</dbReference>
<feature type="non-terminal residue" evidence="3">
    <location>
        <position position="101"/>
    </location>
</feature>
<feature type="domain" description="Cytochrome C Planctomycete-type" evidence="2">
    <location>
        <begin position="44"/>
        <end position="101"/>
    </location>
</feature>
<accession>A0A382WL54</accession>
<keyword evidence="1" id="KW-0472">Membrane</keyword>
<protein>
    <recommendedName>
        <fullName evidence="2">Cytochrome C Planctomycete-type domain-containing protein</fullName>
    </recommendedName>
</protein>
<sequence>MGALSINPQLPLAVVAGVIFSATALLAAASDYVKDIKPLLRSKCSSCHSAKKQKAKLRLDAGKFIHAGSKGGEVIVPGKAAASELIARVLSHDKGERMPPE</sequence>
<evidence type="ECO:0000256" key="1">
    <source>
        <dbReference type="SAM" id="Phobius"/>
    </source>
</evidence>
<dbReference type="AlphaFoldDB" id="A0A382WL54"/>
<proteinExistence type="predicted"/>
<name>A0A382WL54_9ZZZZ</name>
<keyword evidence="1" id="KW-0812">Transmembrane</keyword>
<dbReference type="InterPro" id="IPR011429">
    <property type="entry name" value="Cyt_c_Planctomycete-type"/>
</dbReference>
<evidence type="ECO:0000259" key="2">
    <source>
        <dbReference type="Pfam" id="PF07635"/>
    </source>
</evidence>
<feature type="transmembrane region" description="Helical" evidence="1">
    <location>
        <begin position="12"/>
        <end position="33"/>
    </location>
</feature>
<reference evidence="3" key="1">
    <citation type="submission" date="2018-05" db="EMBL/GenBank/DDBJ databases">
        <authorList>
            <person name="Lanie J.A."/>
            <person name="Ng W.-L."/>
            <person name="Kazmierczak K.M."/>
            <person name="Andrzejewski T.M."/>
            <person name="Davidsen T.M."/>
            <person name="Wayne K.J."/>
            <person name="Tettelin H."/>
            <person name="Glass J.I."/>
            <person name="Rusch D."/>
            <person name="Podicherti R."/>
            <person name="Tsui H.-C.T."/>
            <person name="Winkler M.E."/>
        </authorList>
    </citation>
    <scope>NUCLEOTIDE SEQUENCE</scope>
</reference>
<organism evidence="3">
    <name type="scientific">marine metagenome</name>
    <dbReference type="NCBI Taxonomy" id="408172"/>
    <lineage>
        <taxon>unclassified sequences</taxon>
        <taxon>metagenomes</taxon>
        <taxon>ecological metagenomes</taxon>
    </lineage>
</organism>
<dbReference type="PANTHER" id="PTHR35889:SF3">
    <property type="entry name" value="F-BOX DOMAIN-CONTAINING PROTEIN"/>
    <property type="match status" value="1"/>
</dbReference>
<dbReference type="EMBL" id="UINC01160704">
    <property type="protein sequence ID" value="SVD59503.1"/>
    <property type="molecule type" value="Genomic_DNA"/>
</dbReference>
<dbReference type="PANTHER" id="PTHR35889">
    <property type="entry name" value="CYCLOINULO-OLIGOSACCHARIDE FRUCTANOTRANSFERASE-RELATED"/>
    <property type="match status" value="1"/>
</dbReference>
<keyword evidence="1" id="KW-1133">Transmembrane helix</keyword>
<gene>
    <name evidence="3" type="ORF">METZ01_LOCUS412357</name>
</gene>